<dbReference type="GO" id="GO:0003730">
    <property type="term" value="F:mRNA 3'-UTR binding"/>
    <property type="evidence" value="ECO:0007669"/>
    <property type="project" value="TreeGrafter"/>
</dbReference>
<keyword evidence="5" id="KW-1003">Cell membrane</keyword>
<comment type="catalytic activity">
    <reaction evidence="1">
        <text>riboflavin(in) = riboflavin(out)</text>
        <dbReference type="Rhea" id="RHEA:35015"/>
        <dbReference type="ChEBI" id="CHEBI:57986"/>
    </reaction>
</comment>
<dbReference type="Pfam" id="PF23276">
    <property type="entry name" value="TPR_24"/>
    <property type="match status" value="1"/>
</dbReference>
<evidence type="ECO:0000313" key="15">
    <source>
        <dbReference type="Proteomes" id="UP000502823"/>
    </source>
</evidence>
<dbReference type="InterPro" id="IPR033490">
    <property type="entry name" value="LRP130"/>
</dbReference>
<evidence type="ECO:0000256" key="2">
    <source>
        <dbReference type="ARBA" id="ARBA00004651"/>
    </source>
</evidence>
<dbReference type="InterPro" id="IPR002885">
    <property type="entry name" value="PPR_rpt"/>
</dbReference>
<dbReference type="InterPro" id="IPR011990">
    <property type="entry name" value="TPR-like_helical_dom_sf"/>
</dbReference>
<feature type="transmembrane region" description="Helical" evidence="12">
    <location>
        <begin position="453"/>
        <end position="474"/>
    </location>
</feature>
<evidence type="ECO:0000256" key="3">
    <source>
        <dbReference type="ARBA" id="ARBA00006366"/>
    </source>
</evidence>
<reference evidence="15" key="1">
    <citation type="submission" date="2020-01" db="EMBL/GenBank/DDBJ databases">
        <title>Draft genome sequence of the Termite Coptotermes fromosanus.</title>
        <authorList>
            <person name="Itakura S."/>
            <person name="Yosikawa Y."/>
            <person name="Umezawa K."/>
        </authorList>
    </citation>
    <scope>NUCLEOTIDE SEQUENCE [LARGE SCALE GENOMIC DNA]</scope>
</reference>
<proteinExistence type="inferred from homology"/>
<keyword evidence="4" id="KW-0813">Transport</keyword>
<evidence type="ECO:0000256" key="11">
    <source>
        <dbReference type="SAM" id="MobiDB-lite"/>
    </source>
</evidence>
<feature type="domain" description="Pentatricopeptide repeat-containing protein-mitochondrial" evidence="13">
    <location>
        <begin position="560"/>
        <end position="641"/>
    </location>
</feature>
<gene>
    <name evidence="14" type="ORF">Cfor_04288</name>
</gene>
<dbReference type="Pfam" id="PF06237">
    <property type="entry name" value="SLC52_ribofla_tr"/>
    <property type="match status" value="1"/>
</dbReference>
<feature type="region of interest" description="Disordered" evidence="11">
    <location>
        <begin position="15"/>
        <end position="34"/>
    </location>
</feature>
<dbReference type="EMBL" id="BLKM01001046">
    <property type="protein sequence ID" value="GFG39728.1"/>
    <property type="molecule type" value="Genomic_DNA"/>
</dbReference>
<dbReference type="InParanoid" id="A0A6L2Q9W9"/>
<comment type="caution">
    <text evidence="14">The sequence shown here is derived from an EMBL/GenBank/DDBJ whole genome shotgun (WGS) entry which is preliminary data.</text>
</comment>
<keyword evidence="7" id="KW-0677">Repeat</keyword>
<dbReference type="Proteomes" id="UP000502823">
    <property type="component" value="Unassembled WGS sequence"/>
</dbReference>
<comment type="similarity">
    <text evidence="3">Belongs to the riboflavin transporter family.</text>
</comment>
<dbReference type="Gene3D" id="1.25.40.10">
    <property type="entry name" value="Tetratricopeptide repeat domain"/>
    <property type="match status" value="2"/>
</dbReference>
<feature type="transmembrane region" description="Helical" evidence="12">
    <location>
        <begin position="214"/>
        <end position="234"/>
    </location>
</feature>
<comment type="subcellular location">
    <subcellularLocation>
        <location evidence="2">Cell membrane</location>
        <topology evidence="2">Multi-pass membrane protein</topology>
    </subcellularLocation>
</comment>
<feature type="transmembrane region" description="Helical" evidence="12">
    <location>
        <begin position="390"/>
        <end position="412"/>
    </location>
</feature>
<keyword evidence="6 12" id="KW-0812">Transmembrane</keyword>
<evidence type="ECO:0000256" key="9">
    <source>
        <dbReference type="ARBA" id="ARBA00023136"/>
    </source>
</evidence>
<feature type="repeat" description="PPR" evidence="10">
    <location>
        <begin position="554"/>
        <end position="588"/>
    </location>
</feature>
<feature type="transmembrane region" description="Helical" evidence="12">
    <location>
        <begin position="486"/>
        <end position="504"/>
    </location>
</feature>
<keyword evidence="15" id="KW-1185">Reference proteome</keyword>
<feature type="transmembrane region" description="Helical" evidence="12">
    <location>
        <begin position="182"/>
        <end position="202"/>
    </location>
</feature>
<dbReference type="GO" id="GO:0032217">
    <property type="term" value="F:riboflavin transmembrane transporter activity"/>
    <property type="evidence" value="ECO:0007669"/>
    <property type="project" value="InterPro"/>
</dbReference>
<evidence type="ECO:0000256" key="12">
    <source>
        <dbReference type="SAM" id="Phobius"/>
    </source>
</evidence>
<dbReference type="GO" id="GO:0070129">
    <property type="term" value="P:regulation of mitochondrial translation"/>
    <property type="evidence" value="ECO:0007669"/>
    <property type="project" value="TreeGrafter"/>
</dbReference>
<evidence type="ECO:0000259" key="13">
    <source>
        <dbReference type="Pfam" id="PF23276"/>
    </source>
</evidence>
<name>A0A6L2Q9W9_COPFO</name>
<feature type="transmembrane region" description="Helical" evidence="12">
    <location>
        <begin position="424"/>
        <end position="446"/>
    </location>
</feature>
<evidence type="ECO:0000256" key="8">
    <source>
        <dbReference type="ARBA" id="ARBA00022989"/>
    </source>
</evidence>
<dbReference type="InterPro" id="IPR009357">
    <property type="entry name" value="Riboflavin_transptr"/>
</dbReference>
<organism evidence="14 15">
    <name type="scientific">Coptotermes formosanus</name>
    <name type="common">Formosan subterranean termite</name>
    <dbReference type="NCBI Taxonomy" id="36987"/>
    <lineage>
        <taxon>Eukaryota</taxon>
        <taxon>Metazoa</taxon>
        <taxon>Ecdysozoa</taxon>
        <taxon>Arthropoda</taxon>
        <taxon>Hexapoda</taxon>
        <taxon>Insecta</taxon>
        <taxon>Pterygota</taxon>
        <taxon>Neoptera</taxon>
        <taxon>Polyneoptera</taxon>
        <taxon>Dictyoptera</taxon>
        <taxon>Blattodea</taxon>
        <taxon>Blattoidea</taxon>
        <taxon>Termitoidae</taxon>
        <taxon>Rhinotermitidae</taxon>
        <taxon>Coptotermes</taxon>
    </lineage>
</organism>
<evidence type="ECO:0000256" key="1">
    <source>
        <dbReference type="ARBA" id="ARBA00000215"/>
    </source>
</evidence>
<evidence type="ECO:0000256" key="6">
    <source>
        <dbReference type="ARBA" id="ARBA00022692"/>
    </source>
</evidence>
<feature type="transmembrane region" description="Helical" evidence="12">
    <location>
        <begin position="116"/>
        <end position="137"/>
    </location>
</feature>
<dbReference type="PANTHER" id="PTHR46669:SF2">
    <property type="entry name" value="EG:BACN32G11.3 PROTEIN"/>
    <property type="match status" value="1"/>
</dbReference>
<dbReference type="GO" id="GO:0005739">
    <property type="term" value="C:mitochondrion"/>
    <property type="evidence" value="ECO:0007669"/>
    <property type="project" value="TreeGrafter"/>
</dbReference>
<dbReference type="FunCoup" id="A0A6L2Q9W9">
    <property type="interactions" value="147"/>
</dbReference>
<evidence type="ECO:0000256" key="10">
    <source>
        <dbReference type="PROSITE-ProRule" id="PRU00708"/>
    </source>
</evidence>
<feature type="compositionally biased region" description="Polar residues" evidence="11">
    <location>
        <begin position="19"/>
        <end position="30"/>
    </location>
</feature>
<dbReference type="GO" id="GO:0005634">
    <property type="term" value="C:nucleus"/>
    <property type="evidence" value="ECO:0007669"/>
    <property type="project" value="TreeGrafter"/>
</dbReference>
<accession>A0A6L2Q9W9</accession>
<feature type="transmembrane region" description="Helical" evidence="12">
    <location>
        <begin position="266"/>
        <end position="285"/>
    </location>
</feature>
<dbReference type="OrthoDB" id="767661at2759"/>
<dbReference type="GO" id="GO:0005886">
    <property type="term" value="C:plasma membrane"/>
    <property type="evidence" value="ECO:0007669"/>
    <property type="project" value="UniProtKB-SubCell"/>
</dbReference>
<keyword evidence="9 12" id="KW-0472">Membrane</keyword>
<evidence type="ECO:0000313" key="14">
    <source>
        <dbReference type="EMBL" id="GFG39728.1"/>
    </source>
</evidence>
<feature type="transmembrane region" description="Helical" evidence="12">
    <location>
        <begin position="79"/>
        <end position="96"/>
    </location>
</feature>
<protein>
    <recommendedName>
        <fullName evidence="13">Pentatricopeptide repeat-containing protein-mitochondrial domain-containing protein</fullName>
    </recommendedName>
</protein>
<keyword evidence="8 12" id="KW-1133">Transmembrane helix</keyword>
<dbReference type="PROSITE" id="PS51375">
    <property type="entry name" value="PPR"/>
    <property type="match status" value="1"/>
</dbReference>
<dbReference type="InterPro" id="IPR057027">
    <property type="entry name" value="TPR_mt"/>
</dbReference>
<evidence type="ECO:0000256" key="5">
    <source>
        <dbReference type="ARBA" id="ARBA00022475"/>
    </source>
</evidence>
<dbReference type="PANTHER" id="PTHR46669">
    <property type="entry name" value="LEUCINE-RICH PPR MOTIF-CONTAINING PROTEIN, MITOCHONDRIAL"/>
    <property type="match status" value="1"/>
</dbReference>
<evidence type="ECO:0000256" key="4">
    <source>
        <dbReference type="ARBA" id="ARBA00022448"/>
    </source>
</evidence>
<feature type="transmembrane region" description="Helical" evidence="12">
    <location>
        <begin position="149"/>
        <end position="170"/>
    </location>
</feature>
<sequence>MSKFHHYARSESLMWTEGPVSSPTSEQPSTKKVPCEEERAKHLLTEGTLLLTSFQVKSSSADNMTDIYCICRRLSNRKLLVDILAILFGISAWISINGMYVQLPLMVQSQPEGWNLPSYLSVIIQIANVGPILYSVSQKLFPGRVKDSWIIYAILILGTSASLMMALFYYKTSLVGGSEHSTALFVLTFFSALVGCTSSVLFMPFMGNFLEIYLISYFIGEGLSGFLPSAVALIQGVGGNPVCVPESENSTVTVPYTEPPRFSSEAFFFFLFVMMTLSTIAFFLLNNMRYCQSERTDSQTRPRALSLKNSQTVEGSRNNRAPIRGAVFTIGEDVDALMIHPETSNIHPKLPASNDNSDRLGSAGVKSGVAITTVSQPSTDKQLSSLTQHVYIYFLVLAAWVCMFGNGIFPSIQSYSCLPYGNVAYHLSVTLGSMANPVACFLAFFYPYSSVRMISLLTLLSVVFTGYIMAMSLLSPAPPLVNTAGGEFLVVFSWVVVTGLITYIKVSIASVFRLEGGRALFWCGAVQQFGCYAENGHIISATKFIDGMHNVEPNETTYHLLLACVCESGDIKQATEIVSMMKTKGFPASEPVFTALVLGHARAGDMTNCIGILDLMHTAEVMPTAATYTALLQSFAEAGDRKSLRNTHREASVRAISLNVNQIMRVVTSLVRTGHPDFMEDVLKWLPEIDSENSAAVNHTAVHLLHLGYCDAACALLDVLPTLTFATSPSFGVFLIHEMVKTNTPASRILLLTDSLVSDGRNPQALEQAVGAALSCGKLEIALALIQGMKLRSFTLRPHYFWPLFIAASKSAGEKGVFEVLKSMQELGVTPDIDTLADYVMPRVSLADPQMAIRKLQDYGLSVGMVLSPVLAVLLKAGHIETAVKLCAVFKGHIHSDKLVLPLVFAYVTTREIPLTVEILQLMTSNHAVQVSDWVGQFILSVLMFRKVRTEPEQLCELLKALQLAHLSISSFAADSVMCHLQYKLARDKADEMKTRDMNLEDLECHLVELQSKELNRRGVLRRLIQEYCHQGQVEKVLVAKEEFEASGYEYSAGMLAMLFDAMVRFGDLDEAEASLRKLNSLAPDFLLDEHKVLDFATLLVSKNRVKAALTTLEQHAEKHVVKGGAGVSRNCWRLLSAMAENTDAEQTRDDLEGAVEEFKQCTKVHRATPLQHELLCRLVTQADTTVLQGGNIQRDSSGFTSERAADLLQQVLTACAKIHGGPSTHVTLAVALAEKGLIKRLRKFLMGPQGKLNKSLLMARFKRLTNEDKLEAMWNFVEASKGVSTVDLAPIYMMMLQLYSRRGDCDGALLLWTAIQDLDIPPSSQFLNVLAALLRSHKREVPFVLTSTDKYPEEADPELVNNSVQTNSSSFGVSKVYGTTQAIRIDSGFQCP</sequence>
<evidence type="ECO:0000256" key="7">
    <source>
        <dbReference type="ARBA" id="ARBA00022737"/>
    </source>
</evidence>